<organism evidence="3 4">
    <name type="scientific">Mycena metata</name>
    <dbReference type="NCBI Taxonomy" id="1033252"/>
    <lineage>
        <taxon>Eukaryota</taxon>
        <taxon>Fungi</taxon>
        <taxon>Dikarya</taxon>
        <taxon>Basidiomycota</taxon>
        <taxon>Agaricomycotina</taxon>
        <taxon>Agaricomycetes</taxon>
        <taxon>Agaricomycetidae</taxon>
        <taxon>Agaricales</taxon>
        <taxon>Marasmiineae</taxon>
        <taxon>Mycenaceae</taxon>
        <taxon>Mycena</taxon>
    </lineage>
</organism>
<feature type="region of interest" description="Disordered" evidence="1">
    <location>
        <begin position="50"/>
        <end position="90"/>
    </location>
</feature>
<keyword evidence="2" id="KW-1133">Transmembrane helix</keyword>
<keyword evidence="2" id="KW-0812">Transmembrane</keyword>
<keyword evidence="4" id="KW-1185">Reference proteome</keyword>
<protein>
    <submittedName>
        <fullName evidence="3">Uncharacterized protein</fullName>
    </submittedName>
</protein>
<proteinExistence type="predicted"/>
<feature type="compositionally biased region" description="Low complexity" evidence="1">
    <location>
        <begin position="54"/>
        <end position="77"/>
    </location>
</feature>
<feature type="transmembrane region" description="Helical" evidence="2">
    <location>
        <begin position="102"/>
        <end position="122"/>
    </location>
</feature>
<accession>A0AAD7N4L9</accession>
<sequence>MEKQFRQAQDAAVALNSSGLRLGIWVFPSKLHQRPPPLQTIPWDCEPQEEVELSTLSSASSSSASSSASSWSTDSTPAGPPPSRATSPSTAPVIKHMTGLRALTLLAVLTLLAILNVLLAAFCLKAQLATMDTVGRLAHQEATQVSNSGGLLGAGSMGGGTEGFAQDLD</sequence>
<dbReference type="AlphaFoldDB" id="A0AAD7N4L9"/>
<evidence type="ECO:0000313" key="4">
    <source>
        <dbReference type="Proteomes" id="UP001215598"/>
    </source>
</evidence>
<dbReference type="EMBL" id="JARKIB010000083">
    <property type="protein sequence ID" value="KAJ7745352.1"/>
    <property type="molecule type" value="Genomic_DNA"/>
</dbReference>
<keyword evidence="2" id="KW-0472">Membrane</keyword>
<evidence type="ECO:0000313" key="3">
    <source>
        <dbReference type="EMBL" id="KAJ7745352.1"/>
    </source>
</evidence>
<name>A0AAD7N4L9_9AGAR</name>
<evidence type="ECO:0000256" key="2">
    <source>
        <dbReference type="SAM" id="Phobius"/>
    </source>
</evidence>
<gene>
    <name evidence="3" type="ORF">B0H16DRAFT_1726914</name>
</gene>
<evidence type="ECO:0000256" key="1">
    <source>
        <dbReference type="SAM" id="MobiDB-lite"/>
    </source>
</evidence>
<reference evidence="3" key="1">
    <citation type="submission" date="2023-03" db="EMBL/GenBank/DDBJ databases">
        <title>Massive genome expansion in bonnet fungi (Mycena s.s.) driven by repeated elements and novel gene families across ecological guilds.</title>
        <authorList>
            <consortium name="Lawrence Berkeley National Laboratory"/>
            <person name="Harder C.B."/>
            <person name="Miyauchi S."/>
            <person name="Viragh M."/>
            <person name="Kuo A."/>
            <person name="Thoen E."/>
            <person name="Andreopoulos B."/>
            <person name="Lu D."/>
            <person name="Skrede I."/>
            <person name="Drula E."/>
            <person name="Henrissat B."/>
            <person name="Morin E."/>
            <person name="Kohler A."/>
            <person name="Barry K."/>
            <person name="LaButti K."/>
            <person name="Morin E."/>
            <person name="Salamov A."/>
            <person name="Lipzen A."/>
            <person name="Mereny Z."/>
            <person name="Hegedus B."/>
            <person name="Baldrian P."/>
            <person name="Stursova M."/>
            <person name="Weitz H."/>
            <person name="Taylor A."/>
            <person name="Grigoriev I.V."/>
            <person name="Nagy L.G."/>
            <person name="Martin F."/>
            <person name="Kauserud H."/>
        </authorList>
    </citation>
    <scope>NUCLEOTIDE SEQUENCE</scope>
    <source>
        <strain evidence="3">CBHHK182m</strain>
    </source>
</reference>
<dbReference type="Proteomes" id="UP001215598">
    <property type="component" value="Unassembled WGS sequence"/>
</dbReference>
<comment type="caution">
    <text evidence="3">The sequence shown here is derived from an EMBL/GenBank/DDBJ whole genome shotgun (WGS) entry which is preliminary data.</text>
</comment>